<evidence type="ECO:0000259" key="1">
    <source>
        <dbReference type="Pfam" id="PF19054"/>
    </source>
</evidence>
<dbReference type="Proteomes" id="UP000602198">
    <property type="component" value="Unassembled WGS sequence"/>
</dbReference>
<feature type="domain" description="DUF5753" evidence="1">
    <location>
        <begin position="111"/>
        <end position="295"/>
    </location>
</feature>
<reference evidence="2 3" key="1">
    <citation type="submission" date="2021-01" db="EMBL/GenBank/DDBJ databases">
        <title>WGS of actinomycetes isolated from Thailand.</title>
        <authorList>
            <person name="Thawai C."/>
        </authorList>
    </citation>
    <scope>NUCLEOTIDE SEQUENCE [LARGE SCALE GENOMIC DNA]</scope>
    <source>
        <strain evidence="2 3">LPG 2</strain>
    </source>
</reference>
<accession>A0ABS1MHV6</accession>
<evidence type="ECO:0000313" key="3">
    <source>
        <dbReference type="Proteomes" id="UP000602198"/>
    </source>
</evidence>
<dbReference type="InterPro" id="IPR043917">
    <property type="entry name" value="DUF5753"/>
</dbReference>
<dbReference type="SUPFAM" id="SSF47413">
    <property type="entry name" value="lambda repressor-like DNA-binding domains"/>
    <property type="match status" value="1"/>
</dbReference>
<dbReference type="RefSeq" id="WP_201957709.1">
    <property type="nucleotide sequence ID" value="NZ_JAERRJ010000020.1"/>
</dbReference>
<keyword evidence="3" id="KW-1185">Reference proteome</keyword>
<sequence length="304" mass="34425">MVGSTLPQRAFGRVLREHRIRSGKSQLTAGMHIDLSPQSIGRLEDGQRVRLSTVQLAALLDCYGLADPSAARAEVFGLWEEVRQELRTARLHQTGYGWWRVYADQYATHFDHYMSLESSAVRLTTFQLALVPGIVQHDEYRRAMILAAEPDIPPGDITRRLELAARRQRLLADRTDNCEVRVLLSEAALRHRPCDRAAMAAQLRYLAESAVHRNISVRVVPWDTDRQPGTVTQSFTLLEFPRLPSRDLIEPPVVYIETPEGALFLEQDAAIARHRKAVNDIEHVALSESDTQDLVLRIAEEYST</sequence>
<protein>
    <submittedName>
        <fullName evidence="2">Helix-turn-helix domain-containing protein</fullName>
    </submittedName>
</protein>
<dbReference type="EMBL" id="JAERRJ010000020">
    <property type="protein sequence ID" value="MBL1079864.1"/>
    <property type="molecule type" value="Genomic_DNA"/>
</dbReference>
<evidence type="ECO:0000313" key="2">
    <source>
        <dbReference type="EMBL" id="MBL1079864.1"/>
    </source>
</evidence>
<proteinExistence type="predicted"/>
<dbReference type="Pfam" id="PF19054">
    <property type="entry name" value="DUF5753"/>
    <property type="match status" value="1"/>
</dbReference>
<organism evidence="2 3">
    <name type="scientific">Nocardia acididurans</name>
    <dbReference type="NCBI Taxonomy" id="2802282"/>
    <lineage>
        <taxon>Bacteria</taxon>
        <taxon>Bacillati</taxon>
        <taxon>Actinomycetota</taxon>
        <taxon>Actinomycetes</taxon>
        <taxon>Mycobacteriales</taxon>
        <taxon>Nocardiaceae</taxon>
        <taxon>Nocardia</taxon>
    </lineage>
</organism>
<dbReference type="InterPro" id="IPR010982">
    <property type="entry name" value="Lambda_DNA-bd_dom_sf"/>
</dbReference>
<name>A0ABS1MHV6_9NOCA</name>
<dbReference type="InterPro" id="IPR001387">
    <property type="entry name" value="Cro/C1-type_HTH"/>
</dbReference>
<dbReference type="CDD" id="cd00093">
    <property type="entry name" value="HTH_XRE"/>
    <property type="match status" value="1"/>
</dbReference>
<gene>
    <name evidence="2" type="ORF">JK358_36250</name>
</gene>
<dbReference type="Gene3D" id="1.10.260.40">
    <property type="entry name" value="lambda repressor-like DNA-binding domains"/>
    <property type="match status" value="1"/>
</dbReference>
<comment type="caution">
    <text evidence="2">The sequence shown here is derived from an EMBL/GenBank/DDBJ whole genome shotgun (WGS) entry which is preliminary data.</text>
</comment>
<dbReference type="Pfam" id="PF13560">
    <property type="entry name" value="HTH_31"/>
    <property type="match status" value="1"/>
</dbReference>